<dbReference type="SUPFAM" id="SSF52540">
    <property type="entry name" value="P-loop containing nucleoside triphosphate hydrolases"/>
    <property type="match status" value="1"/>
</dbReference>
<protein>
    <submittedName>
        <fullName evidence="3">PHP domain-containing protein</fullName>
    </submittedName>
</protein>
<keyword evidence="5" id="KW-1185">Reference proteome</keyword>
<dbReference type="PANTHER" id="PTHR42924:SF3">
    <property type="entry name" value="POLYMERASE_HISTIDINOL PHOSPHATASE N-TERMINAL DOMAIN-CONTAINING PROTEIN"/>
    <property type="match status" value="1"/>
</dbReference>
<evidence type="ECO:0000313" key="4">
    <source>
        <dbReference type="Proteomes" id="UP000192391"/>
    </source>
</evidence>
<evidence type="ECO:0000313" key="5">
    <source>
        <dbReference type="Proteomes" id="UP001215087"/>
    </source>
</evidence>
<dbReference type="EMBL" id="JAQSVD010000009">
    <property type="protein sequence ID" value="MDE1471701.1"/>
    <property type="molecule type" value="Genomic_DNA"/>
</dbReference>
<dbReference type="GO" id="GO:0035312">
    <property type="term" value="F:5'-3' DNA exonuclease activity"/>
    <property type="evidence" value="ECO:0007669"/>
    <property type="project" value="TreeGrafter"/>
</dbReference>
<dbReference type="RefSeq" id="WP_038350770.1">
    <property type="nucleotide sequence ID" value="NZ_CP019962.1"/>
</dbReference>
<dbReference type="InterPro" id="IPR052018">
    <property type="entry name" value="PHP_domain"/>
</dbReference>
<proteinExistence type="predicted"/>
<organism evidence="2 4">
    <name type="scientific">Eubacterium limosum</name>
    <dbReference type="NCBI Taxonomy" id="1736"/>
    <lineage>
        <taxon>Bacteria</taxon>
        <taxon>Bacillati</taxon>
        <taxon>Bacillota</taxon>
        <taxon>Clostridia</taxon>
        <taxon>Eubacteriales</taxon>
        <taxon>Eubacteriaceae</taxon>
        <taxon>Eubacterium</taxon>
    </lineage>
</organism>
<dbReference type="AlphaFoldDB" id="A0AAC9QVE8"/>
<accession>A0AAC9QVE8</accession>
<reference evidence="4" key="2">
    <citation type="journal article" date="2017" name="Sci. Rep.">
        <title>Determination of the Genome and Primary Transcriptome of Syngas Fermenting Eubacterium limosum ATCC 8486.</title>
        <authorList>
            <person name="Song Y."/>
            <person name="Shin J."/>
            <person name="Jeong Y."/>
            <person name="Jin S."/>
            <person name="Lee J.K."/>
            <person name="Kim D.R."/>
            <person name="Kim S.C."/>
            <person name="Cho S."/>
            <person name="Cho B.K."/>
        </authorList>
    </citation>
    <scope>NUCLEOTIDE SEQUENCE [LARGE SCALE GENOMIC DNA]</scope>
    <source>
        <strain evidence="4">ATCC 8486</strain>
    </source>
</reference>
<dbReference type="Gene3D" id="3.20.20.140">
    <property type="entry name" value="Metal-dependent hydrolases"/>
    <property type="match status" value="1"/>
</dbReference>
<reference evidence="2" key="1">
    <citation type="journal article" date="2015" name="Genome Announc.">
        <title>Draft Genome Sequence of Chemolithoautotrophic Acetogenic Butanol-Producing Eubacterium limosum ATCC 8486.</title>
        <authorList>
            <person name="Song Y."/>
            <person name="Cho B.K."/>
        </authorList>
    </citation>
    <scope>NUCLEOTIDE SEQUENCE</scope>
    <source>
        <strain evidence="2">ATCC 8486</strain>
    </source>
</reference>
<gene>
    <name evidence="2" type="ORF">B2M23_13265</name>
    <name evidence="3" type="ORF">PTZ04_15700</name>
</gene>
<dbReference type="Gene3D" id="3.40.50.300">
    <property type="entry name" value="P-loop containing nucleotide triphosphate hydrolases"/>
    <property type="match status" value="1"/>
</dbReference>
<dbReference type="Proteomes" id="UP001215087">
    <property type="component" value="Unassembled WGS sequence"/>
</dbReference>
<name>A0AAC9QVE8_EUBLI</name>
<evidence type="ECO:0000259" key="1">
    <source>
        <dbReference type="SMART" id="SM00481"/>
    </source>
</evidence>
<dbReference type="SMART" id="SM00481">
    <property type="entry name" value="POLIIIAc"/>
    <property type="match status" value="1"/>
</dbReference>
<dbReference type="SUPFAM" id="SSF89550">
    <property type="entry name" value="PHP domain-like"/>
    <property type="match status" value="1"/>
</dbReference>
<feature type="domain" description="Polymerase/histidinol phosphatase N-terminal" evidence="1">
    <location>
        <begin position="20"/>
        <end position="100"/>
    </location>
</feature>
<dbReference type="GO" id="GO:0004534">
    <property type="term" value="F:5'-3' RNA exonuclease activity"/>
    <property type="evidence" value="ECO:0007669"/>
    <property type="project" value="TreeGrafter"/>
</dbReference>
<reference evidence="3 5" key="4">
    <citation type="submission" date="2023-02" db="EMBL/GenBank/DDBJ databases">
        <title>Comparative genome analysis of Eubacterium limosum species.</title>
        <authorList>
            <person name="Bak J.E."/>
        </authorList>
    </citation>
    <scope>NUCLEOTIDE SEQUENCE [LARGE SCALE GENOMIC DNA]</scope>
    <source>
        <strain evidence="3 5">KGMB01548</strain>
    </source>
</reference>
<evidence type="ECO:0000313" key="3">
    <source>
        <dbReference type="EMBL" id="MDE1471701.1"/>
    </source>
</evidence>
<dbReference type="PANTHER" id="PTHR42924">
    <property type="entry name" value="EXONUCLEASE"/>
    <property type="match status" value="1"/>
</dbReference>
<reference evidence="2" key="3">
    <citation type="submission" date="2017-02" db="EMBL/GenBank/DDBJ databases">
        <title>Integrative analysis reveals regulation of autotrophic growth of syngas fermenting bacteria at the translational level.</title>
        <authorList>
            <person name="Song Y."/>
            <person name="Shin J."/>
            <person name="Jeong Y."/>
            <person name="Jin S."/>
            <person name="Kim D.R."/>
            <person name="Kim S.C."/>
            <person name="Cho S."/>
            <person name="Cho B.-K."/>
        </authorList>
    </citation>
    <scope>NUCLEOTIDE SEQUENCE</scope>
    <source>
        <strain evidence="2">ATCC 8486</strain>
    </source>
</reference>
<dbReference type="Proteomes" id="UP000192391">
    <property type="component" value="Chromosome"/>
</dbReference>
<sequence>MVYDEDGGETVKIVDKGYKMDLHIHSIYSRGKDGSKVSYNTIKHVPELINKLTENRVEICAITDHDAFNCDMYLELKKYENSKNSSLIKVLPGVEFSVEFSTESEHFVVHVIAVFDDSDQEKVTAIASNLSDEAGKVVYDKDMAFSEEKFLAILKAIDLDTVLIAHQKNSLTSKRTRKNDANSAGMQKFNEFIYTDYFEAYEFKNRNNEIFNKSFLSSHGMTEDLRFITGSDCHNWKFYPKETEEDDSEFRYTYVKCLPTFRGLVMAITDHRRIKTVNSFFNPTETKLDFINMEINGVKMDIPLSRGINVIIGDNSIGKSLLLHKLTGYSKKKSKLLKAPIEKSYEKYLKDNKIKISSVIDEADLFGFDMQGEVREKFEEEKIKSDEFLKNYYPAAINPESYRLIVERELSKIYQYLSEKFDLDRIEEGLGKFKIENFDKVIAESLTFVGTVQRDNKKVKNYGDLGSEIISVIEKIKGIKDNQFIDKDDKEFFIQIETRLNEIALKYSDKKSAAIKENDKIGIYQAVIRDFKQKYQTAVSDTQKKISTYNENYRAIVDSIVELLIRRKQNKKPMIKLSKQIIEIRTNKVFEYEFNSRLVATEISEEYIWNLFNDVLKKDRKIDILEVRQEELADALPYYEGTAAGALEELKERLRKRLNDEFKNKYSITQKGMDKTQELSSGFNAKIYFDLLSYETERKGIYIIDQPEDNISQKSIREYLLDRFKIMGENRQVLIVTHNPQFIVNLDVDNVIFLGKNSDGYKVQSGALEYKDDHYNMLDIISDHIEGGLDTLKRRWKRYEKNHKFSEI</sequence>
<evidence type="ECO:0000313" key="2">
    <source>
        <dbReference type="EMBL" id="ARD66444.1"/>
    </source>
</evidence>
<dbReference type="InterPro" id="IPR027417">
    <property type="entry name" value="P-loop_NTPase"/>
</dbReference>
<dbReference type="InterPro" id="IPR016195">
    <property type="entry name" value="Pol/histidinol_Pase-like"/>
</dbReference>
<dbReference type="InterPro" id="IPR003141">
    <property type="entry name" value="Pol/His_phosphatase_N"/>
</dbReference>
<dbReference type="EMBL" id="CP019962">
    <property type="protein sequence ID" value="ARD66444.1"/>
    <property type="molecule type" value="Genomic_DNA"/>
</dbReference>
<dbReference type="KEGG" id="elim:B2M23_13265"/>